<evidence type="ECO:0000256" key="1">
    <source>
        <dbReference type="ARBA" id="ARBA00006414"/>
    </source>
</evidence>
<dbReference type="PANTHER" id="PTHR15215">
    <property type="entry name" value="CABIT DOMAIN-CONTAINING PROTEIN"/>
    <property type="match status" value="1"/>
</dbReference>
<dbReference type="GO" id="GO:0050852">
    <property type="term" value="P:T cell receptor signaling pathway"/>
    <property type="evidence" value="ECO:0007669"/>
    <property type="project" value="TreeGrafter"/>
</dbReference>
<dbReference type="GO" id="GO:0005634">
    <property type="term" value="C:nucleus"/>
    <property type="evidence" value="ECO:0007669"/>
    <property type="project" value="TreeGrafter"/>
</dbReference>
<reference evidence="4" key="1">
    <citation type="submission" date="2025-08" db="UniProtKB">
        <authorList>
            <consortium name="Ensembl"/>
        </authorList>
    </citation>
    <scope>IDENTIFICATION</scope>
</reference>
<feature type="region of interest" description="Disordered" evidence="2">
    <location>
        <begin position="193"/>
        <end position="228"/>
    </location>
</feature>
<dbReference type="InterPro" id="IPR039671">
    <property type="entry name" value="THEMIS"/>
</dbReference>
<name>A0A671L4L8_9TELE</name>
<protein>
    <submittedName>
        <fullName evidence="4">Protein THEMIS-like</fullName>
    </submittedName>
</protein>
<dbReference type="GO" id="GO:0005737">
    <property type="term" value="C:cytoplasm"/>
    <property type="evidence" value="ECO:0007669"/>
    <property type="project" value="TreeGrafter"/>
</dbReference>
<dbReference type="PANTHER" id="PTHR15215:SF1">
    <property type="entry name" value="PROTEIN THEMIS"/>
    <property type="match status" value="1"/>
</dbReference>
<keyword evidence="5" id="KW-1185">Reference proteome</keyword>
<evidence type="ECO:0000313" key="5">
    <source>
        <dbReference type="Proteomes" id="UP000472260"/>
    </source>
</evidence>
<evidence type="ECO:0000256" key="2">
    <source>
        <dbReference type="SAM" id="MobiDB-lite"/>
    </source>
</evidence>
<accession>A0A671L4L8</accession>
<proteinExistence type="inferred from homology"/>
<evidence type="ECO:0000313" key="4">
    <source>
        <dbReference type="Ensembl" id="ENSSANP00000012912.1"/>
    </source>
</evidence>
<dbReference type="AlphaFoldDB" id="A0A671L4L8"/>
<dbReference type="InterPro" id="IPR025946">
    <property type="entry name" value="CABIT_dom"/>
</dbReference>
<dbReference type="Proteomes" id="UP000472260">
    <property type="component" value="Unassembled WGS sequence"/>
</dbReference>
<evidence type="ECO:0000259" key="3">
    <source>
        <dbReference type="Pfam" id="PF12736"/>
    </source>
</evidence>
<feature type="domain" description="CABIT" evidence="3">
    <location>
        <begin position="17"/>
        <end position="199"/>
    </location>
</feature>
<organism evidence="4 5">
    <name type="scientific">Sinocyclocheilus anshuiensis</name>
    <dbReference type="NCBI Taxonomy" id="1608454"/>
    <lineage>
        <taxon>Eukaryota</taxon>
        <taxon>Metazoa</taxon>
        <taxon>Chordata</taxon>
        <taxon>Craniata</taxon>
        <taxon>Vertebrata</taxon>
        <taxon>Euteleostomi</taxon>
        <taxon>Actinopterygii</taxon>
        <taxon>Neopterygii</taxon>
        <taxon>Teleostei</taxon>
        <taxon>Ostariophysi</taxon>
        <taxon>Cypriniformes</taxon>
        <taxon>Cyprinidae</taxon>
        <taxon>Cyprininae</taxon>
        <taxon>Sinocyclocheilus</taxon>
    </lineage>
</organism>
<reference evidence="4" key="2">
    <citation type="submission" date="2025-09" db="UniProtKB">
        <authorList>
            <consortium name="Ensembl"/>
        </authorList>
    </citation>
    <scope>IDENTIFICATION</scope>
</reference>
<feature type="compositionally biased region" description="Polar residues" evidence="2">
    <location>
        <begin position="212"/>
        <end position="228"/>
    </location>
</feature>
<dbReference type="Pfam" id="PF12736">
    <property type="entry name" value="CABIT"/>
    <property type="match status" value="1"/>
</dbReference>
<dbReference type="Ensembl" id="ENSSANT00000013791.1">
    <property type="protein sequence ID" value="ENSSANP00000012912.1"/>
    <property type="gene ID" value="ENSSANG00000006907.1"/>
</dbReference>
<comment type="similarity">
    <text evidence="1">Belongs to the themis family.</text>
</comment>
<sequence length="228" mass="25738">MATTLHEFTQVLDPKMFPRVLQIQSGIYCQGKSCVYEMFGRECSLSTGDLLKVIDITITRFTAQTSMTLNLVLYVSGLFKLLADSQPYRSIQEIADSLKISSHRLSQPVFLSGSEIQLAQGVIREGDSFRITTVTHELNGGRVQCELLHREPKFCFSLSFSQQGHFTECQDNQFYTLKEIAEWKISKGRKRTVTEGNKSCKERVGELPSPGPRTSTSYNTTSFQSKKI</sequence>
<gene>
    <name evidence="4" type="primary">themis</name>
</gene>